<name>A0ABM7ZHQ3_9BACT</name>
<evidence type="ECO:0000259" key="4">
    <source>
        <dbReference type="Pfam" id="PF00535"/>
    </source>
</evidence>
<sequence>MERICAIFSHYRRISLTEMCLQKLAQQTVPPHRVVVADNGAGDGSLDGVKEQAAAGAYPFMLEIIDMPGNTGNAGGIARGLERAFSFPDVDAVWILDDDSWPEPDALACLLSHGPGTDGMEWPCVRGCKVVDLKQGGELSWPMVLLDEKDGRRIHVTRGDALPEAPFLLTGGAFLGALVPREIHDKVRGPTAGLFIRGEDEEYPWIISRAGFRTYLVSGSILHHPRPATGLVRVELAGKAFYYEPGLDARRLYYKVRNWAWLQRLKHPDSPLFRWAACAGYAALCGVLIAVYDAWNPSKFRAVCRGVYRGACGRLAGPDE</sequence>
<evidence type="ECO:0000313" key="6">
    <source>
        <dbReference type="Proteomes" id="UP001062263"/>
    </source>
</evidence>
<keyword evidence="3" id="KW-0808">Transferase</keyword>
<proteinExistence type="inferred from homology"/>
<accession>A0ABM7ZHQ3</accession>
<dbReference type="EMBL" id="AP025943">
    <property type="protein sequence ID" value="BDL44268.1"/>
    <property type="molecule type" value="Genomic_DNA"/>
</dbReference>
<dbReference type="InterPro" id="IPR001173">
    <property type="entry name" value="Glyco_trans_2-like"/>
</dbReference>
<evidence type="ECO:0000256" key="1">
    <source>
        <dbReference type="ARBA" id="ARBA00006739"/>
    </source>
</evidence>
<gene>
    <name evidence="5" type="ORF">Abiwalacus_18420</name>
</gene>
<dbReference type="InterPro" id="IPR029044">
    <property type="entry name" value="Nucleotide-diphossugar_trans"/>
</dbReference>
<comment type="similarity">
    <text evidence="1">Belongs to the glycosyltransferase 2 family.</text>
</comment>
<dbReference type="PANTHER" id="PTHR43179:SF12">
    <property type="entry name" value="GALACTOFURANOSYLTRANSFERASE GLFT2"/>
    <property type="match status" value="1"/>
</dbReference>
<reference evidence="5" key="1">
    <citation type="submission" date="2022-06" db="EMBL/GenBank/DDBJ databases">
        <title>Akkermansia biwalacus sp. nov., an anaerobic mucin-degrading bacterium isolated from human intestine.</title>
        <authorList>
            <person name="Kobayashi Y."/>
            <person name="Inoue S."/>
            <person name="Kawahara T."/>
            <person name="Kohda N."/>
        </authorList>
    </citation>
    <scope>NUCLEOTIDE SEQUENCE</scope>
    <source>
        <strain evidence="5">WON2089</strain>
    </source>
</reference>
<evidence type="ECO:0000256" key="2">
    <source>
        <dbReference type="ARBA" id="ARBA00022676"/>
    </source>
</evidence>
<evidence type="ECO:0000313" key="5">
    <source>
        <dbReference type="EMBL" id="BDL44268.1"/>
    </source>
</evidence>
<dbReference type="Proteomes" id="UP001062263">
    <property type="component" value="Chromosome"/>
</dbReference>
<dbReference type="Pfam" id="PF00535">
    <property type="entry name" value="Glycos_transf_2"/>
    <property type="match status" value="1"/>
</dbReference>
<dbReference type="Gene3D" id="3.90.550.10">
    <property type="entry name" value="Spore Coat Polysaccharide Biosynthesis Protein SpsA, Chain A"/>
    <property type="match status" value="1"/>
</dbReference>
<organism evidence="5 6">
    <name type="scientific">Akkermansia biwaensis</name>
    <dbReference type="NCBI Taxonomy" id="2946555"/>
    <lineage>
        <taxon>Bacteria</taxon>
        <taxon>Pseudomonadati</taxon>
        <taxon>Verrucomicrobiota</taxon>
        <taxon>Verrucomicrobiia</taxon>
        <taxon>Verrucomicrobiales</taxon>
        <taxon>Akkermansiaceae</taxon>
        <taxon>Akkermansia</taxon>
    </lineage>
</organism>
<dbReference type="SUPFAM" id="SSF53448">
    <property type="entry name" value="Nucleotide-diphospho-sugar transferases"/>
    <property type="match status" value="1"/>
</dbReference>
<dbReference type="RefSeq" id="WP_215434889.1">
    <property type="nucleotide sequence ID" value="NZ_AP025943.1"/>
</dbReference>
<protein>
    <recommendedName>
        <fullName evidence="4">Glycosyltransferase 2-like domain-containing protein</fullName>
    </recommendedName>
</protein>
<evidence type="ECO:0000256" key="3">
    <source>
        <dbReference type="ARBA" id="ARBA00022679"/>
    </source>
</evidence>
<feature type="domain" description="Glycosyltransferase 2-like" evidence="4">
    <location>
        <begin position="10"/>
        <end position="111"/>
    </location>
</feature>
<keyword evidence="6" id="KW-1185">Reference proteome</keyword>
<dbReference type="PANTHER" id="PTHR43179">
    <property type="entry name" value="RHAMNOSYLTRANSFERASE WBBL"/>
    <property type="match status" value="1"/>
</dbReference>
<keyword evidence="2" id="KW-0328">Glycosyltransferase</keyword>